<dbReference type="PROSITE" id="PS51760">
    <property type="entry name" value="GH10_2"/>
    <property type="match status" value="1"/>
</dbReference>
<feature type="compositionally biased region" description="Basic and acidic residues" evidence="10">
    <location>
        <begin position="341"/>
        <end position="351"/>
    </location>
</feature>
<feature type="compositionally biased region" description="Polar residues" evidence="10">
    <location>
        <begin position="255"/>
        <end position="265"/>
    </location>
</feature>
<keyword evidence="7" id="KW-0119">Carbohydrate metabolism</keyword>
<dbReference type="Pfam" id="PF00331">
    <property type="entry name" value="Glyco_hydro_10"/>
    <property type="match status" value="1"/>
</dbReference>
<dbReference type="SUPFAM" id="SSF46565">
    <property type="entry name" value="Chaperone J-domain"/>
    <property type="match status" value="1"/>
</dbReference>
<feature type="region of interest" description="Disordered" evidence="10">
    <location>
        <begin position="252"/>
        <end position="272"/>
    </location>
</feature>
<keyword evidence="11" id="KW-0472">Membrane</keyword>
<evidence type="ECO:0000256" key="6">
    <source>
        <dbReference type="ARBA" id="ARBA00022803"/>
    </source>
</evidence>
<proteinExistence type="inferred from homology"/>
<evidence type="ECO:0000256" key="2">
    <source>
        <dbReference type="ARBA" id="ARBA00007495"/>
    </source>
</evidence>
<evidence type="ECO:0000259" key="12">
    <source>
        <dbReference type="PROSITE" id="PS50030"/>
    </source>
</evidence>
<feature type="compositionally biased region" description="Polar residues" evidence="10">
    <location>
        <begin position="572"/>
        <end position="581"/>
    </location>
</feature>
<feature type="compositionally biased region" description="Pro residues" evidence="10">
    <location>
        <begin position="554"/>
        <end position="563"/>
    </location>
</feature>
<dbReference type="SUPFAM" id="SSF46934">
    <property type="entry name" value="UBA-like"/>
    <property type="match status" value="1"/>
</dbReference>
<organism evidence="14 15">
    <name type="scientific">Bifiguratus adelaidae</name>
    <dbReference type="NCBI Taxonomy" id="1938954"/>
    <lineage>
        <taxon>Eukaryota</taxon>
        <taxon>Fungi</taxon>
        <taxon>Fungi incertae sedis</taxon>
        <taxon>Mucoromycota</taxon>
        <taxon>Mucoromycotina</taxon>
        <taxon>Endogonomycetes</taxon>
        <taxon>Endogonales</taxon>
        <taxon>Endogonales incertae sedis</taxon>
        <taxon>Bifiguratus</taxon>
    </lineage>
</organism>
<feature type="domain" description="UBA" evidence="12">
    <location>
        <begin position="270"/>
        <end position="315"/>
    </location>
</feature>
<evidence type="ECO:0000259" key="13">
    <source>
        <dbReference type="PROSITE" id="PS51760"/>
    </source>
</evidence>
<dbReference type="Proteomes" id="UP000242875">
    <property type="component" value="Unassembled WGS sequence"/>
</dbReference>
<dbReference type="GO" id="GO:0005739">
    <property type="term" value="C:mitochondrion"/>
    <property type="evidence" value="ECO:0007669"/>
    <property type="project" value="TreeGrafter"/>
</dbReference>
<dbReference type="InterPro" id="IPR001000">
    <property type="entry name" value="GH10_dom"/>
</dbReference>
<dbReference type="GO" id="GO:0031072">
    <property type="term" value="F:heat shock protein binding"/>
    <property type="evidence" value="ECO:0007669"/>
    <property type="project" value="TreeGrafter"/>
</dbReference>
<keyword evidence="5" id="KW-0378">Hydrolase</keyword>
<dbReference type="InterPro" id="IPR017853">
    <property type="entry name" value="GH"/>
</dbReference>
<dbReference type="AlphaFoldDB" id="A0A261XU21"/>
<dbReference type="PROSITE" id="PS50030">
    <property type="entry name" value="UBA"/>
    <property type="match status" value="1"/>
</dbReference>
<evidence type="ECO:0000256" key="4">
    <source>
        <dbReference type="ARBA" id="ARBA00022737"/>
    </source>
</evidence>
<dbReference type="Pfam" id="PF00627">
    <property type="entry name" value="UBA"/>
    <property type="match status" value="1"/>
</dbReference>
<feature type="region of interest" description="Disordered" evidence="10">
    <location>
        <begin position="153"/>
        <end position="209"/>
    </location>
</feature>
<sequence length="1033" mass="113821">MTEPRPVEPSAQELRLLPVDALLAEIPRLQNSNHHLERSNQDMRQYDPTNSDADLTLAIQENTNLVERQKQRIQVIRGIIHERLGAEADDAIERTIQMTRYRQQSQDQEADPMNGSVEHPAVEEDQDTSNNSNGVFLLLSNQSATDSFENLLGDVGKKSVSGPETLDAMRARSATPQTGTSERSVPGDSQWDFDLLSGKPNAPTRASPVNNVDDLLEYTGTPSVVFPQPLAPSQTADDDDILGELGKPIQEARASPQSLAINSPSPKAPRADSEKDALVARIVEMGFTAEQALNALSATSNGRDVDAAIDFLVSYARVSAPPSKPAKPTRQFSHTKLRHTQTVERERDRLMRKNRHGESSQAGMSTQRQQQSEQTSSGGSNFQDRKEHLVAQASEIRGYLYQNAGILFNKGRDKLGKVIDEFQTDPTERERRAAGRPKWMQGDLSVDVHPQTAYANIGQYADSSDDEKSAAAFWDEDAPPKRKERPPTLFAPSADTATRQSRSHVLQKQGGDEPYVSPSRRAVQKQAGHETYISPSRRALETPSTHKTASPKPVAQPPKPTPAPTKIRHSVPATSSQVNSANALKTQGNEAFKLGQFDRAERFYTQAMDNLPARHDDLIPLFNNRAASRLKTGDHRGCVYDCDEALSIIGEFESQFKHQVTKAYLRKAQAYESLEKYKDAEAAYAKIISLGGQNRSVNEGLTRCRKAMNPVTSNKAPPKPSNSGDLLGSPKTTSNPFKPNFVGNTPSKSTISSNSTSNSKRVQEMRAQAAAQDKEEEQRLQLNDKVETKLAAWKTGKQGNLRALLVGLDSVLWREAQWTSVTMAQLIDPKRCKIIYMKAIAKVHPDKLGPGTMVEHKMLANGVFGTLNEAWDEFKQVEVAHAEESRKRSLKLDEAAKGTPSDVLGVGGQRSALFLQLLIALVCLAALAASAQARTRHAAIRPNHNLPLKHFAPHAPMIGAAINPTSDADKAVNYALVGRKDYNFFVAENECKFTTTESSRNHFDFSQCDAVHYFARSVGAKFRGHNLVWGVYS</sequence>
<dbReference type="Gene3D" id="3.20.20.80">
    <property type="entry name" value="Glycosidases"/>
    <property type="match status" value="1"/>
</dbReference>
<keyword evidence="11" id="KW-0812">Transmembrane</keyword>
<keyword evidence="11" id="KW-1133">Transmembrane helix</keyword>
<dbReference type="InterPro" id="IPR051982">
    <property type="entry name" value="CiliaryAsmbly_MitoImport"/>
</dbReference>
<dbReference type="SUPFAM" id="SSF48452">
    <property type="entry name" value="TPR-like"/>
    <property type="match status" value="1"/>
</dbReference>
<feature type="compositionally biased region" description="Polar residues" evidence="10">
    <location>
        <begin position="730"/>
        <end position="746"/>
    </location>
</feature>
<feature type="region of interest" description="Disordered" evidence="10">
    <location>
        <begin position="709"/>
        <end position="779"/>
    </location>
</feature>
<evidence type="ECO:0000256" key="1">
    <source>
        <dbReference type="ARBA" id="ARBA00004496"/>
    </source>
</evidence>
<dbReference type="GO" id="GO:0005829">
    <property type="term" value="C:cytosol"/>
    <property type="evidence" value="ECO:0007669"/>
    <property type="project" value="TreeGrafter"/>
</dbReference>
<evidence type="ECO:0000256" key="5">
    <source>
        <dbReference type="ARBA" id="ARBA00022801"/>
    </source>
</evidence>
<evidence type="ECO:0000256" key="10">
    <source>
        <dbReference type="SAM" id="MobiDB-lite"/>
    </source>
</evidence>
<dbReference type="Gene3D" id="1.25.40.10">
    <property type="entry name" value="Tetratricopeptide repeat domain"/>
    <property type="match status" value="1"/>
</dbReference>
<keyword evidence="8" id="KW-0624">Polysaccharide degradation</keyword>
<keyword evidence="4" id="KW-0677">Repeat</keyword>
<evidence type="ECO:0008006" key="16">
    <source>
        <dbReference type="Google" id="ProtNLM"/>
    </source>
</evidence>
<comment type="caution">
    <text evidence="14">The sequence shown here is derived from an EMBL/GenBank/DDBJ whole genome shotgun (WGS) entry which is preliminary data.</text>
</comment>
<reference evidence="14 15" key="1">
    <citation type="journal article" date="2017" name="Mycologia">
        <title>Bifiguratus adelaidae, gen. et sp. nov., a new member of Mucoromycotina in endophytic and soil-dwelling habitats.</title>
        <authorList>
            <person name="Torres-Cruz T.J."/>
            <person name="Billingsley Tobias T.L."/>
            <person name="Almatruk M."/>
            <person name="Hesse C."/>
            <person name="Kuske C.R."/>
            <person name="Desiro A."/>
            <person name="Benucci G.M."/>
            <person name="Bonito G."/>
            <person name="Stajich J.E."/>
            <person name="Dunlap C."/>
            <person name="Arnold A.E."/>
            <person name="Porras-Alfaro A."/>
        </authorList>
    </citation>
    <scope>NUCLEOTIDE SEQUENCE [LARGE SCALE GENOMIC DNA]</scope>
    <source>
        <strain evidence="14 15">AZ0501</strain>
    </source>
</reference>
<dbReference type="InterPro" id="IPR015940">
    <property type="entry name" value="UBA"/>
</dbReference>
<dbReference type="FunFam" id="1.10.287.110:FF:000002">
    <property type="entry name" value="putative tyrosine-protein phosphatase auxilin isoform X2"/>
    <property type="match status" value="1"/>
</dbReference>
<comment type="similarity">
    <text evidence="2">Belongs to the glycosyl hydrolase 10 (cellulase F) family.</text>
</comment>
<feature type="region of interest" description="Disordered" evidence="10">
    <location>
        <begin position="101"/>
        <end position="134"/>
    </location>
</feature>
<dbReference type="Gene3D" id="1.10.8.10">
    <property type="entry name" value="DNA helicase RuvA subunit, C-terminal domain"/>
    <property type="match status" value="1"/>
</dbReference>
<evidence type="ECO:0000256" key="7">
    <source>
        <dbReference type="ARBA" id="ARBA00023277"/>
    </source>
</evidence>
<evidence type="ECO:0000313" key="14">
    <source>
        <dbReference type="EMBL" id="OZJ01851.1"/>
    </source>
</evidence>
<evidence type="ECO:0000256" key="11">
    <source>
        <dbReference type="SAM" id="Phobius"/>
    </source>
</evidence>
<dbReference type="PANTHER" id="PTHR45984">
    <property type="entry name" value="RNA (RNA) POLYMERASE II ASSOCIATED PROTEIN HOMOLOG"/>
    <property type="match status" value="1"/>
</dbReference>
<feature type="repeat" description="TPR" evidence="9">
    <location>
        <begin position="661"/>
        <end position="694"/>
    </location>
</feature>
<feature type="repeat" description="TPR" evidence="9">
    <location>
        <begin position="581"/>
        <end position="614"/>
    </location>
</feature>
<keyword evidence="3" id="KW-0963">Cytoplasm</keyword>
<feature type="region of interest" description="Disordered" evidence="10">
    <location>
        <begin position="319"/>
        <end position="384"/>
    </location>
</feature>
<dbReference type="SUPFAM" id="SSF51445">
    <property type="entry name" value="(Trans)glycosidases"/>
    <property type="match status" value="1"/>
</dbReference>
<dbReference type="OrthoDB" id="1717591at2759"/>
<dbReference type="InterPro" id="IPR011990">
    <property type="entry name" value="TPR-like_helical_dom_sf"/>
</dbReference>
<feature type="domain" description="GH10" evidence="13">
    <location>
        <begin position="952"/>
        <end position="1033"/>
    </location>
</feature>
<keyword evidence="15" id="KW-1185">Reference proteome</keyword>
<evidence type="ECO:0000256" key="8">
    <source>
        <dbReference type="ARBA" id="ARBA00023326"/>
    </source>
</evidence>
<accession>A0A261XU21</accession>
<dbReference type="GO" id="GO:0031176">
    <property type="term" value="F:endo-1,4-beta-xylanase activity"/>
    <property type="evidence" value="ECO:0007669"/>
    <property type="project" value="UniProtKB-ARBA"/>
</dbReference>
<dbReference type="GO" id="GO:0000272">
    <property type="term" value="P:polysaccharide catabolic process"/>
    <property type="evidence" value="ECO:0007669"/>
    <property type="project" value="UniProtKB-KW"/>
</dbReference>
<dbReference type="SMART" id="SM00028">
    <property type="entry name" value="TPR"/>
    <property type="match status" value="3"/>
</dbReference>
<dbReference type="PROSITE" id="PS50005">
    <property type="entry name" value="TPR"/>
    <property type="match status" value="2"/>
</dbReference>
<dbReference type="InterPro" id="IPR036869">
    <property type="entry name" value="J_dom_sf"/>
</dbReference>
<dbReference type="SMART" id="SM00165">
    <property type="entry name" value="UBA"/>
    <property type="match status" value="1"/>
</dbReference>
<keyword evidence="6 9" id="KW-0802">TPR repeat</keyword>
<dbReference type="GO" id="GO:0006626">
    <property type="term" value="P:protein targeting to mitochondrion"/>
    <property type="evidence" value="ECO:0007669"/>
    <property type="project" value="TreeGrafter"/>
</dbReference>
<comment type="subcellular location">
    <subcellularLocation>
        <location evidence="1">Cytoplasm</location>
    </subcellularLocation>
</comment>
<feature type="compositionally biased region" description="Polar residues" evidence="10">
    <location>
        <begin position="174"/>
        <end position="183"/>
    </location>
</feature>
<gene>
    <name evidence="14" type="ORF">BZG36_05338</name>
</gene>
<feature type="compositionally biased region" description="Low complexity" evidence="10">
    <location>
        <begin position="747"/>
        <end position="760"/>
    </location>
</feature>
<feature type="compositionally biased region" description="Polar residues" evidence="10">
    <location>
        <begin position="495"/>
        <end position="506"/>
    </location>
</feature>
<evidence type="ECO:0000313" key="15">
    <source>
        <dbReference type="Proteomes" id="UP000242875"/>
    </source>
</evidence>
<evidence type="ECO:0000256" key="9">
    <source>
        <dbReference type="PROSITE-ProRule" id="PRU00339"/>
    </source>
</evidence>
<dbReference type="PANTHER" id="PTHR45984:SF1">
    <property type="entry name" value="SPAG1 AXONEMAL DYNEIN ASSEMBLY FACTOR"/>
    <property type="match status" value="1"/>
</dbReference>
<feature type="compositionally biased region" description="Low complexity" evidence="10">
    <location>
        <begin position="365"/>
        <end position="380"/>
    </location>
</feature>
<protein>
    <recommendedName>
        <fullName evidence="16">UBA domain-containing protein</fullName>
    </recommendedName>
</protein>
<dbReference type="Gene3D" id="1.10.287.110">
    <property type="entry name" value="DnaJ domain"/>
    <property type="match status" value="1"/>
</dbReference>
<dbReference type="EMBL" id="MVBO01000227">
    <property type="protein sequence ID" value="OZJ01851.1"/>
    <property type="molecule type" value="Genomic_DNA"/>
</dbReference>
<dbReference type="InterPro" id="IPR009060">
    <property type="entry name" value="UBA-like_sf"/>
</dbReference>
<feature type="transmembrane region" description="Helical" evidence="11">
    <location>
        <begin position="913"/>
        <end position="931"/>
    </location>
</feature>
<evidence type="ECO:0000256" key="3">
    <source>
        <dbReference type="ARBA" id="ARBA00022490"/>
    </source>
</evidence>
<name>A0A261XU21_9FUNG</name>
<dbReference type="InterPro" id="IPR019734">
    <property type="entry name" value="TPR_rpt"/>
</dbReference>
<feature type="region of interest" description="Disordered" evidence="10">
    <location>
        <begin position="475"/>
        <end position="581"/>
    </location>
</feature>